<keyword evidence="12" id="KW-0762">Sugar transport</keyword>
<feature type="transmembrane region" description="Helical" evidence="10">
    <location>
        <begin position="337"/>
        <end position="357"/>
    </location>
</feature>
<feature type="region of interest" description="Disordered" evidence="9">
    <location>
        <begin position="527"/>
        <end position="592"/>
    </location>
</feature>
<feature type="compositionally biased region" description="Basic and acidic residues" evidence="9">
    <location>
        <begin position="566"/>
        <end position="576"/>
    </location>
</feature>
<dbReference type="GO" id="GO:0016020">
    <property type="term" value="C:membrane"/>
    <property type="evidence" value="ECO:0007669"/>
    <property type="project" value="UniProtKB-SubCell"/>
</dbReference>
<organism evidence="12 13">
    <name type="scientific">Coniochaeta hoffmannii</name>
    <dbReference type="NCBI Taxonomy" id="91930"/>
    <lineage>
        <taxon>Eukaryota</taxon>
        <taxon>Fungi</taxon>
        <taxon>Dikarya</taxon>
        <taxon>Ascomycota</taxon>
        <taxon>Pezizomycotina</taxon>
        <taxon>Sordariomycetes</taxon>
        <taxon>Sordariomycetidae</taxon>
        <taxon>Coniochaetales</taxon>
        <taxon>Coniochaetaceae</taxon>
        <taxon>Coniochaeta</taxon>
    </lineage>
</organism>
<feature type="transmembrane region" description="Helical" evidence="10">
    <location>
        <begin position="74"/>
        <end position="93"/>
    </location>
</feature>
<dbReference type="InterPro" id="IPR003663">
    <property type="entry name" value="Sugar/inositol_transpt"/>
</dbReference>
<feature type="transmembrane region" description="Helical" evidence="10">
    <location>
        <begin position="304"/>
        <end position="322"/>
    </location>
</feature>
<keyword evidence="7" id="KW-0462">Maltose metabolism</keyword>
<dbReference type="SUPFAM" id="SSF103473">
    <property type="entry name" value="MFS general substrate transporter"/>
    <property type="match status" value="1"/>
</dbReference>
<dbReference type="GO" id="GO:0005351">
    <property type="term" value="F:carbohydrate:proton symporter activity"/>
    <property type="evidence" value="ECO:0007669"/>
    <property type="project" value="TreeGrafter"/>
</dbReference>
<evidence type="ECO:0000256" key="10">
    <source>
        <dbReference type="SAM" id="Phobius"/>
    </source>
</evidence>
<dbReference type="PANTHER" id="PTHR48022">
    <property type="entry name" value="PLASTIDIC GLUCOSE TRANSPORTER 4"/>
    <property type="match status" value="1"/>
</dbReference>
<evidence type="ECO:0000256" key="1">
    <source>
        <dbReference type="ARBA" id="ARBA00004141"/>
    </source>
</evidence>
<evidence type="ECO:0000313" key="12">
    <source>
        <dbReference type="EMBL" id="KAJ9138038.1"/>
    </source>
</evidence>
<dbReference type="InterPro" id="IPR005829">
    <property type="entry name" value="Sugar_transporter_CS"/>
</dbReference>
<feature type="transmembrane region" description="Helical" evidence="10">
    <location>
        <begin position="431"/>
        <end position="449"/>
    </location>
</feature>
<keyword evidence="13" id="KW-1185">Reference proteome</keyword>
<feature type="transmembrane region" description="Helical" evidence="10">
    <location>
        <begin position="201"/>
        <end position="224"/>
    </location>
</feature>
<dbReference type="InterPro" id="IPR005828">
    <property type="entry name" value="MFS_sugar_transport-like"/>
</dbReference>
<dbReference type="InterPro" id="IPR020846">
    <property type="entry name" value="MFS_dom"/>
</dbReference>
<dbReference type="EMBL" id="JANBVN010000150">
    <property type="protein sequence ID" value="KAJ9138038.1"/>
    <property type="molecule type" value="Genomic_DNA"/>
</dbReference>
<keyword evidence="3 8" id="KW-0813">Transport</keyword>
<dbReference type="GO" id="GO:0000023">
    <property type="term" value="P:maltose metabolic process"/>
    <property type="evidence" value="ECO:0007669"/>
    <property type="project" value="UniProtKB-KW"/>
</dbReference>
<name>A0AA38R8A3_9PEZI</name>
<gene>
    <name evidence="12" type="ORF">NKR19_g7971</name>
</gene>
<keyword evidence="5 10" id="KW-1133">Transmembrane helix</keyword>
<evidence type="ECO:0000256" key="9">
    <source>
        <dbReference type="SAM" id="MobiDB-lite"/>
    </source>
</evidence>
<dbReference type="PROSITE" id="PS00217">
    <property type="entry name" value="SUGAR_TRANSPORT_2"/>
    <property type="match status" value="1"/>
</dbReference>
<comment type="subcellular location">
    <subcellularLocation>
        <location evidence="1">Membrane</location>
        <topology evidence="1">Multi-pass membrane protein</topology>
    </subcellularLocation>
</comment>
<evidence type="ECO:0000313" key="13">
    <source>
        <dbReference type="Proteomes" id="UP001174691"/>
    </source>
</evidence>
<feature type="compositionally biased region" description="Polar residues" evidence="9">
    <location>
        <begin position="582"/>
        <end position="592"/>
    </location>
</feature>
<keyword evidence="6 10" id="KW-0472">Membrane</keyword>
<evidence type="ECO:0000256" key="3">
    <source>
        <dbReference type="ARBA" id="ARBA00022448"/>
    </source>
</evidence>
<feature type="transmembrane region" description="Helical" evidence="10">
    <location>
        <begin position="469"/>
        <end position="486"/>
    </location>
</feature>
<evidence type="ECO:0000256" key="4">
    <source>
        <dbReference type="ARBA" id="ARBA00022692"/>
    </source>
</evidence>
<dbReference type="NCBIfam" id="TIGR00879">
    <property type="entry name" value="SP"/>
    <property type="match status" value="1"/>
</dbReference>
<comment type="caution">
    <text evidence="12">The sequence shown here is derived from an EMBL/GenBank/DDBJ whole genome shotgun (WGS) entry which is preliminary data.</text>
</comment>
<dbReference type="PANTHER" id="PTHR48022:SF5">
    <property type="entry name" value="ALPHA-GLUCOSIDES PERMEASE MPH2-RELATED"/>
    <property type="match status" value="1"/>
</dbReference>
<dbReference type="Pfam" id="PF00083">
    <property type="entry name" value="Sugar_tr"/>
    <property type="match status" value="1"/>
</dbReference>
<feature type="compositionally biased region" description="Polar residues" evidence="9">
    <location>
        <begin position="553"/>
        <end position="565"/>
    </location>
</feature>
<protein>
    <submittedName>
        <fullName evidence="12">Sugar transporter</fullName>
    </submittedName>
</protein>
<dbReference type="InterPro" id="IPR050360">
    <property type="entry name" value="MFS_Sugar_Transporters"/>
</dbReference>
<sequence length="592" mass="65382">MADAAEAQEKEMTFKEARKADKRLIWYSLGFSGTIIMEGYGLALITYLFSFAVFKTKYGKAVEGTDDYELPYQWRVFLPLVAQFGSLIGILVASPLASRLGYRRATLYMLVLTSAFVFVPFFAKSVTMLMIGFLFQGIPWGVFQVISPAYASEVASLQLRPILTTWNNLCWVIGQFLASGITKAFESSKHGEMSYRVPFAFQWVFSSILIVAVACAPESPYWYLQKGRVEDARRAVIRLVRKGRDDSAAEKLALMRHTIHQEEKQNKALLAAMPEKKAGSWAAWFGKFEMDCFKGVDRRRTETASMAWLVQATCGSSLIPWAPKLFEAAGLDPSDALSINIALPAAGIFGTLASWWLMRKAGRRQIYLWGLLAMGILLAACGAFHYLPHNGGGWAAGGTLIVYTAVYDLTIGPVCYSVVSELPSIRLRTATLAVARGCYLVAGVMNHVLTPKMLGQEEGSWNWGARAGFLYAVLCAVGALYTFFRIPETRGMSARELDILFQNKVSARKFSSKEVLRLTPIEEKVLEDSSSNGTSVTPQPKAGVPASIRKQGRTNTVVTDGTASSDESRFEIEHISPRVSMRTLTPTPSDPK</sequence>
<reference evidence="12" key="1">
    <citation type="submission" date="2022-07" db="EMBL/GenBank/DDBJ databases">
        <title>Fungi with potential for degradation of polypropylene.</title>
        <authorList>
            <person name="Gostincar C."/>
        </authorList>
    </citation>
    <scope>NUCLEOTIDE SEQUENCE</scope>
    <source>
        <strain evidence="12">EXF-13287</strain>
    </source>
</reference>
<dbReference type="PROSITE" id="PS50850">
    <property type="entry name" value="MFS"/>
    <property type="match status" value="1"/>
</dbReference>
<evidence type="ECO:0000256" key="8">
    <source>
        <dbReference type="RuleBase" id="RU003346"/>
    </source>
</evidence>
<accession>A0AA38R8A3</accession>
<dbReference type="Gene3D" id="1.20.1250.20">
    <property type="entry name" value="MFS general substrate transporter like domains"/>
    <property type="match status" value="1"/>
</dbReference>
<feature type="transmembrane region" description="Helical" evidence="10">
    <location>
        <begin position="105"/>
        <end position="123"/>
    </location>
</feature>
<evidence type="ECO:0000256" key="2">
    <source>
        <dbReference type="ARBA" id="ARBA00010992"/>
    </source>
</evidence>
<dbReference type="InterPro" id="IPR036259">
    <property type="entry name" value="MFS_trans_sf"/>
</dbReference>
<feature type="transmembrane region" description="Helical" evidence="10">
    <location>
        <begin position="366"/>
        <end position="387"/>
    </location>
</feature>
<evidence type="ECO:0000256" key="7">
    <source>
        <dbReference type="ARBA" id="ARBA00026248"/>
    </source>
</evidence>
<evidence type="ECO:0000256" key="6">
    <source>
        <dbReference type="ARBA" id="ARBA00023136"/>
    </source>
</evidence>
<evidence type="ECO:0000259" key="11">
    <source>
        <dbReference type="PROSITE" id="PS50850"/>
    </source>
</evidence>
<feature type="domain" description="Major facilitator superfamily (MFS) profile" evidence="11">
    <location>
        <begin position="27"/>
        <end position="490"/>
    </location>
</feature>
<evidence type="ECO:0000256" key="5">
    <source>
        <dbReference type="ARBA" id="ARBA00022989"/>
    </source>
</evidence>
<comment type="similarity">
    <text evidence="2 8">Belongs to the major facilitator superfamily. Sugar transporter (TC 2.A.1.1) family.</text>
</comment>
<feature type="transmembrane region" description="Helical" evidence="10">
    <location>
        <begin position="393"/>
        <end position="419"/>
    </location>
</feature>
<dbReference type="FunFam" id="1.20.1250.20:FF:000078">
    <property type="entry name" value="MFS maltose transporter, putative"/>
    <property type="match status" value="1"/>
</dbReference>
<dbReference type="AlphaFoldDB" id="A0AA38R8A3"/>
<keyword evidence="4 10" id="KW-0812">Transmembrane</keyword>
<feature type="compositionally biased region" description="Polar residues" evidence="9">
    <location>
        <begin position="528"/>
        <end position="538"/>
    </location>
</feature>
<dbReference type="Proteomes" id="UP001174691">
    <property type="component" value="Unassembled WGS sequence"/>
</dbReference>
<proteinExistence type="inferred from homology"/>
<feature type="transmembrane region" description="Helical" evidence="10">
    <location>
        <begin position="24"/>
        <end position="54"/>
    </location>
</feature>